<dbReference type="PANTHER" id="PTHR30160">
    <property type="entry name" value="TETRAACYLDISACCHARIDE 4'-KINASE-RELATED"/>
    <property type="match status" value="1"/>
</dbReference>
<evidence type="ECO:0000313" key="4">
    <source>
        <dbReference type="Proteomes" id="UP000233332"/>
    </source>
</evidence>
<dbReference type="GO" id="GO:0008713">
    <property type="term" value="F:ADP-heptose-lipopolysaccharide heptosyltransferase activity"/>
    <property type="evidence" value="ECO:0007669"/>
    <property type="project" value="TreeGrafter"/>
</dbReference>
<keyword evidence="2 3" id="KW-0808">Transferase</keyword>
<proteinExistence type="predicted"/>
<dbReference type="Pfam" id="PF01075">
    <property type="entry name" value="Glyco_transf_9"/>
    <property type="match status" value="1"/>
</dbReference>
<keyword evidence="4" id="KW-1185">Reference proteome</keyword>
<reference evidence="3 4" key="1">
    <citation type="submission" date="2017-09" db="EMBL/GenBank/DDBJ databases">
        <title>Biodiversity and function of Thalassospira species in the particle-attached aromatic-hydrocarbon-degrading consortia from the surface seawater of the China South Sea.</title>
        <authorList>
            <person name="Dong C."/>
            <person name="Lai Q."/>
            <person name="Shao Z."/>
        </authorList>
    </citation>
    <scope>NUCLEOTIDE SEQUENCE [LARGE SCALE GENOMIC DNA]</scope>
    <source>
        <strain evidence="3 4">139Z-12</strain>
    </source>
</reference>
<gene>
    <name evidence="3" type="ORF">COO92_08895</name>
</gene>
<keyword evidence="1" id="KW-0328">Glycosyltransferase</keyword>
<dbReference type="InterPro" id="IPR051199">
    <property type="entry name" value="LPS_LOS_Heptosyltrfase"/>
</dbReference>
<dbReference type="SUPFAM" id="SSF53756">
    <property type="entry name" value="UDP-Glycosyltransferase/glycogen phosphorylase"/>
    <property type="match status" value="1"/>
</dbReference>
<dbReference type="GO" id="GO:0005829">
    <property type="term" value="C:cytosol"/>
    <property type="evidence" value="ECO:0007669"/>
    <property type="project" value="TreeGrafter"/>
</dbReference>
<sequence length="413" mass="44788">MPAKPRHKLHPARKKFTRFASRAPFQFGLPNVSPTLGQSSDGSPIYFTRTTSLLRQQALATAPSVQIKSDAFHPRVLPRAAWSETDFAKSSVLFLIPDDALGDCVGMVLFFRAFAQKYPDAKIAVLNSASASDIFATVADIEIFQLFISSKQLARFDHVIDLSEMEGWDTITLMPVNPEESLCTAFAISPIALPARQPMAKPGMNIGILPMASSPLRTLPPALVRDIAQMLGNAGHQITLILNAYQGVMRAYKDSIAADKLENVTIIDGFRTIGELIGFMEKQDYVVLADSGPAHITKLFQTPGLGIYTSAAAKVLQGRHTNLRNWQSTYRGDFCAAPCGLAKLRATSDGQIGCMGSLKVPFEKLGNLPAASNKALAEKMVVSSTVPCVSHLQSDPDAIFQILDEDLKILATP</sequence>
<name>A0A2N3L817_9PROT</name>
<protein>
    <submittedName>
        <fullName evidence="3">Heptosyltransferase</fullName>
    </submittedName>
</protein>
<comment type="caution">
    <text evidence="3">The sequence shown here is derived from an EMBL/GenBank/DDBJ whole genome shotgun (WGS) entry which is preliminary data.</text>
</comment>
<evidence type="ECO:0000313" key="3">
    <source>
        <dbReference type="EMBL" id="PKR58948.1"/>
    </source>
</evidence>
<dbReference type="AlphaFoldDB" id="A0A2N3L817"/>
<dbReference type="RefSeq" id="WP_101301463.1">
    <property type="nucleotide sequence ID" value="NZ_NXGX01000003.1"/>
</dbReference>
<dbReference type="GO" id="GO:0009244">
    <property type="term" value="P:lipopolysaccharide core region biosynthetic process"/>
    <property type="evidence" value="ECO:0007669"/>
    <property type="project" value="TreeGrafter"/>
</dbReference>
<dbReference type="Proteomes" id="UP000233332">
    <property type="component" value="Unassembled WGS sequence"/>
</dbReference>
<evidence type="ECO:0000256" key="2">
    <source>
        <dbReference type="ARBA" id="ARBA00022679"/>
    </source>
</evidence>
<dbReference type="InterPro" id="IPR002201">
    <property type="entry name" value="Glyco_trans_9"/>
</dbReference>
<dbReference type="Gene3D" id="3.40.50.2000">
    <property type="entry name" value="Glycogen Phosphorylase B"/>
    <property type="match status" value="2"/>
</dbReference>
<evidence type="ECO:0000256" key="1">
    <source>
        <dbReference type="ARBA" id="ARBA00022676"/>
    </source>
</evidence>
<organism evidence="3 4">
    <name type="scientific">Thalassospira lohafexi</name>
    <dbReference type="NCBI Taxonomy" id="744227"/>
    <lineage>
        <taxon>Bacteria</taxon>
        <taxon>Pseudomonadati</taxon>
        <taxon>Pseudomonadota</taxon>
        <taxon>Alphaproteobacteria</taxon>
        <taxon>Rhodospirillales</taxon>
        <taxon>Thalassospiraceae</taxon>
        <taxon>Thalassospira</taxon>
    </lineage>
</organism>
<dbReference type="EMBL" id="NXGX01000003">
    <property type="protein sequence ID" value="PKR58948.1"/>
    <property type="molecule type" value="Genomic_DNA"/>
</dbReference>
<accession>A0A2N3L817</accession>